<dbReference type="Proteomes" id="UP000530928">
    <property type="component" value="Unassembled WGS sequence"/>
</dbReference>
<keyword evidence="1" id="KW-0472">Membrane</keyword>
<proteinExistence type="predicted"/>
<protein>
    <submittedName>
        <fullName evidence="2">Uncharacterized protein</fullName>
    </submittedName>
</protein>
<dbReference type="EMBL" id="JACDUR010000003">
    <property type="protein sequence ID" value="MBA2891698.1"/>
    <property type="molecule type" value="Genomic_DNA"/>
</dbReference>
<reference evidence="2 3" key="1">
    <citation type="submission" date="2020-07" db="EMBL/GenBank/DDBJ databases">
        <title>Genomic Encyclopedia of Type Strains, Phase IV (KMG-IV): sequencing the most valuable type-strain genomes for metagenomic binning, comparative biology and taxonomic classification.</title>
        <authorList>
            <person name="Goeker M."/>
        </authorList>
    </citation>
    <scope>NUCLEOTIDE SEQUENCE [LARGE SCALE GENOMIC DNA]</scope>
    <source>
        <strain evidence="2 3">DSM 45533</strain>
    </source>
</reference>
<comment type="caution">
    <text evidence="2">The sequence shown here is derived from an EMBL/GenBank/DDBJ whole genome shotgun (WGS) entry which is preliminary data.</text>
</comment>
<dbReference type="AlphaFoldDB" id="A0A7W0HQA3"/>
<organism evidence="2 3">
    <name type="scientific">Nonomuraea soli</name>
    <dbReference type="NCBI Taxonomy" id="1032476"/>
    <lineage>
        <taxon>Bacteria</taxon>
        <taxon>Bacillati</taxon>
        <taxon>Actinomycetota</taxon>
        <taxon>Actinomycetes</taxon>
        <taxon>Streptosporangiales</taxon>
        <taxon>Streptosporangiaceae</taxon>
        <taxon>Nonomuraea</taxon>
    </lineage>
</organism>
<sequence length="52" mass="5736">MYAWLWRMLPGGLGVRLLTATALVAAASAVLWYFVFPLLEPSVALDEVTVQK</sequence>
<keyword evidence="1" id="KW-1133">Transmembrane helix</keyword>
<name>A0A7W0HQA3_9ACTN</name>
<evidence type="ECO:0000313" key="2">
    <source>
        <dbReference type="EMBL" id="MBA2891698.1"/>
    </source>
</evidence>
<evidence type="ECO:0000313" key="3">
    <source>
        <dbReference type="Proteomes" id="UP000530928"/>
    </source>
</evidence>
<keyword evidence="1" id="KW-0812">Transmembrane</keyword>
<dbReference type="RefSeq" id="WP_181610466.1">
    <property type="nucleotide sequence ID" value="NZ_BAABAM010000002.1"/>
</dbReference>
<accession>A0A7W0HQA3</accession>
<evidence type="ECO:0000256" key="1">
    <source>
        <dbReference type="SAM" id="Phobius"/>
    </source>
</evidence>
<keyword evidence="3" id="KW-1185">Reference proteome</keyword>
<gene>
    <name evidence="2" type="ORF">HNR30_003039</name>
</gene>
<feature type="transmembrane region" description="Helical" evidence="1">
    <location>
        <begin position="12"/>
        <end position="35"/>
    </location>
</feature>